<evidence type="ECO:0008006" key="9">
    <source>
        <dbReference type="Google" id="ProtNLM"/>
    </source>
</evidence>
<keyword evidence="4 6" id="KW-0472">Membrane</keyword>
<proteinExistence type="predicted"/>
<feature type="region of interest" description="Disordered" evidence="5">
    <location>
        <begin position="1"/>
        <end position="52"/>
    </location>
</feature>
<evidence type="ECO:0000256" key="5">
    <source>
        <dbReference type="SAM" id="MobiDB-lite"/>
    </source>
</evidence>
<feature type="transmembrane region" description="Helical" evidence="6">
    <location>
        <begin position="283"/>
        <end position="301"/>
    </location>
</feature>
<evidence type="ECO:0000256" key="2">
    <source>
        <dbReference type="ARBA" id="ARBA00022692"/>
    </source>
</evidence>
<sequence>MQDTRLGGPTGPRRRREPAGDAAQGPEAAAGAQRPAVAHTGQHRAHAAAQPTQQRATLAKSLQLIASYFWTGLKDSCAWPISLFVIYGSTTLKTRIAQCLFLNGVIFLGSVLLFDHAVSPLARAALELLCRSLNISDDTEAVIRRLGSLVSGLYYAAWIYPLYVFSFFASSKWYQDIANRSYQIFVGEPQTQQTSLPKQVSPVNTVIAAATAELLKGAISDAYRGLLVLNYLVQASLVRHIPVVGPLLSFVLLDFLFAFFAFEYKWINRKWPLSQQLDFFESHWAYFAGFGLPMTLLTFFFPQAVNLGLFALVFPIFIIMANHGRPVPTRKDPIKPSYLPAILPVFYVAQKTNLVFIGLIKWRRDALAAAASANQAVVTAESPEISASPSTPETPISGVHNGTQKPAG</sequence>
<feature type="region of interest" description="Disordered" evidence="5">
    <location>
        <begin position="382"/>
        <end position="408"/>
    </location>
</feature>
<feature type="transmembrane region" description="Helical" evidence="6">
    <location>
        <begin position="241"/>
        <end position="262"/>
    </location>
</feature>
<feature type="transmembrane region" description="Helical" evidence="6">
    <location>
        <begin position="307"/>
        <end position="324"/>
    </location>
</feature>
<gene>
    <name evidence="7" type="ORF">HK105_202298</name>
</gene>
<keyword evidence="3 6" id="KW-1133">Transmembrane helix</keyword>
<keyword evidence="8" id="KW-1185">Reference proteome</keyword>
<feature type="compositionally biased region" description="Low complexity" evidence="5">
    <location>
        <begin position="20"/>
        <end position="38"/>
    </location>
</feature>
<dbReference type="Pfam" id="PF07264">
    <property type="entry name" value="EI24"/>
    <property type="match status" value="1"/>
</dbReference>
<accession>A0ABR4NFT4</accession>
<organism evidence="7 8">
    <name type="scientific">Polyrhizophydium stewartii</name>
    <dbReference type="NCBI Taxonomy" id="2732419"/>
    <lineage>
        <taxon>Eukaryota</taxon>
        <taxon>Fungi</taxon>
        <taxon>Fungi incertae sedis</taxon>
        <taxon>Chytridiomycota</taxon>
        <taxon>Chytridiomycota incertae sedis</taxon>
        <taxon>Chytridiomycetes</taxon>
        <taxon>Rhizophydiales</taxon>
        <taxon>Rhizophydiales incertae sedis</taxon>
        <taxon>Polyrhizophydium</taxon>
    </lineage>
</organism>
<evidence type="ECO:0000256" key="6">
    <source>
        <dbReference type="SAM" id="Phobius"/>
    </source>
</evidence>
<evidence type="ECO:0000256" key="4">
    <source>
        <dbReference type="ARBA" id="ARBA00023136"/>
    </source>
</evidence>
<dbReference type="Proteomes" id="UP001527925">
    <property type="component" value="Unassembled WGS sequence"/>
</dbReference>
<comment type="caution">
    <text evidence="7">The sequence shown here is derived from an EMBL/GenBank/DDBJ whole genome shotgun (WGS) entry which is preliminary data.</text>
</comment>
<evidence type="ECO:0000256" key="3">
    <source>
        <dbReference type="ARBA" id="ARBA00022989"/>
    </source>
</evidence>
<comment type="subcellular location">
    <subcellularLocation>
        <location evidence="1">Membrane</location>
        <topology evidence="1">Multi-pass membrane protein</topology>
    </subcellularLocation>
</comment>
<dbReference type="EMBL" id="JADGIZ020000007">
    <property type="protein sequence ID" value="KAL2918371.1"/>
    <property type="molecule type" value="Genomic_DNA"/>
</dbReference>
<dbReference type="PANTHER" id="PTHR21389">
    <property type="entry name" value="P53 INDUCED PROTEIN"/>
    <property type="match status" value="1"/>
</dbReference>
<evidence type="ECO:0000313" key="7">
    <source>
        <dbReference type="EMBL" id="KAL2918371.1"/>
    </source>
</evidence>
<evidence type="ECO:0000313" key="8">
    <source>
        <dbReference type="Proteomes" id="UP001527925"/>
    </source>
</evidence>
<name>A0ABR4NFT4_9FUNG</name>
<keyword evidence="2 6" id="KW-0812">Transmembrane</keyword>
<feature type="compositionally biased region" description="Polar residues" evidence="5">
    <location>
        <begin position="385"/>
        <end position="408"/>
    </location>
</feature>
<evidence type="ECO:0000256" key="1">
    <source>
        <dbReference type="ARBA" id="ARBA00004141"/>
    </source>
</evidence>
<feature type="transmembrane region" description="Helical" evidence="6">
    <location>
        <begin position="153"/>
        <end position="174"/>
    </location>
</feature>
<dbReference type="PANTHER" id="PTHR21389:SF0">
    <property type="entry name" value="ETOPOSIDE-INDUCED PROTEIN 2.4 HOMOLOG"/>
    <property type="match status" value="1"/>
</dbReference>
<reference evidence="7 8" key="1">
    <citation type="submission" date="2023-09" db="EMBL/GenBank/DDBJ databases">
        <title>Pangenome analysis of Batrachochytrium dendrobatidis and related Chytrids.</title>
        <authorList>
            <person name="Yacoub M.N."/>
            <person name="Stajich J.E."/>
            <person name="James T.Y."/>
        </authorList>
    </citation>
    <scope>NUCLEOTIDE SEQUENCE [LARGE SCALE GENOMIC DNA]</scope>
    <source>
        <strain evidence="7 8">JEL0888</strain>
    </source>
</reference>
<dbReference type="InterPro" id="IPR059112">
    <property type="entry name" value="CysZ/EI24"/>
</dbReference>
<protein>
    <recommendedName>
        <fullName evidence="9">Etoposide-induced protein 2.4</fullName>
    </recommendedName>
</protein>